<evidence type="ECO:0000256" key="8">
    <source>
        <dbReference type="ARBA" id="ARBA00023136"/>
    </source>
</evidence>
<keyword evidence="1 10" id="KW-1003">Cell membrane</keyword>
<feature type="binding site" evidence="10">
    <location>
        <position position="122"/>
    </location>
    <ligand>
        <name>substrate</name>
    </ligand>
</feature>
<keyword evidence="13" id="KW-1185">Reference proteome</keyword>
<keyword evidence="8 10" id="KW-0472">Membrane</keyword>
<feature type="binding site" evidence="10">
    <location>
        <begin position="79"/>
        <end position="80"/>
    </location>
    <ligand>
        <name>substrate</name>
    </ligand>
</feature>
<evidence type="ECO:0000256" key="2">
    <source>
        <dbReference type="ARBA" id="ARBA00022516"/>
    </source>
</evidence>
<dbReference type="InterPro" id="IPR004843">
    <property type="entry name" value="Calcineurin-like_PHP"/>
</dbReference>
<dbReference type="GO" id="GO:0005737">
    <property type="term" value="C:cytoplasm"/>
    <property type="evidence" value="ECO:0007669"/>
    <property type="project" value="InterPro"/>
</dbReference>
<evidence type="ECO:0000256" key="4">
    <source>
        <dbReference type="ARBA" id="ARBA00022556"/>
    </source>
</evidence>
<keyword evidence="4 10" id="KW-0441">Lipid A biosynthesis</keyword>
<dbReference type="HAMAP" id="MF_00575">
    <property type="entry name" value="LpxH"/>
    <property type="match status" value="1"/>
</dbReference>
<feature type="binding site" evidence="10">
    <location>
        <position position="114"/>
    </location>
    <ligand>
        <name>Mn(2+)</name>
        <dbReference type="ChEBI" id="CHEBI:29035"/>
        <label>2</label>
    </ligand>
</feature>
<feature type="binding site" evidence="10">
    <location>
        <position position="8"/>
    </location>
    <ligand>
        <name>Mn(2+)</name>
        <dbReference type="ChEBI" id="CHEBI:29035"/>
        <label>1</label>
    </ligand>
</feature>
<reference evidence="12 13" key="1">
    <citation type="submission" date="2016-06" db="EMBL/GenBank/DDBJ databases">
        <title>Complete genome sequence of a deep-branching marine Gamma Proteobacterium Woeseia oceani type strain XK5.</title>
        <authorList>
            <person name="Mu D."/>
            <person name="Du Z."/>
        </authorList>
    </citation>
    <scope>NUCLEOTIDE SEQUENCE [LARGE SCALE GENOMIC DNA]</scope>
    <source>
        <strain evidence="12 13">XK5</strain>
    </source>
</reference>
<comment type="catalytic activity">
    <reaction evidence="10">
        <text>UDP-2-N,3-O-bis[(3R)-3-hydroxytetradecanoyl]-alpha-D-glucosamine + H2O = 2-N,3-O-bis[(3R)-3-hydroxytetradecanoyl]-alpha-D-glucosaminyl 1-phosphate + UMP + 2 H(+)</text>
        <dbReference type="Rhea" id="RHEA:25213"/>
        <dbReference type="ChEBI" id="CHEBI:15377"/>
        <dbReference type="ChEBI" id="CHEBI:15378"/>
        <dbReference type="ChEBI" id="CHEBI:57865"/>
        <dbReference type="ChEBI" id="CHEBI:57957"/>
        <dbReference type="ChEBI" id="CHEBI:78847"/>
        <dbReference type="EC" id="3.6.1.54"/>
    </reaction>
</comment>
<dbReference type="EC" id="3.6.1.54" evidence="10"/>
<dbReference type="Proteomes" id="UP000092695">
    <property type="component" value="Chromosome"/>
</dbReference>
<feature type="binding site" evidence="10">
    <location>
        <position position="41"/>
    </location>
    <ligand>
        <name>Mn(2+)</name>
        <dbReference type="ChEBI" id="CHEBI:29035"/>
        <label>2</label>
    </ligand>
</feature>
<evidence type="ECO:0000256" key="9">
    <source>
        <dbReference type="ARBA" id="ARBA00023211"/>
    </source>
</evidence>
<dbReference type="GO" id="GO:0008758">
    <property type="term" value="F:UDP-2,3-diacylglucosamine hydrolase activity"/>
    <property type="evidence" value="ECO:0007669"/>
    <property type="project" value="UniProtKB-UniRule"/>
</dbReference>
<feature type="binding site" evidence="10">
    <location>
        <position position="41"/>
    </location>
    <ligand>
        <name>Mn(2+)</name>
        <dbReference type="ChEBI" id="CHEBI:29035"/>
        <label>1</label>
    </ligand>
</feature>
<feature type="binding site" evidence="10">
    <location>
        <position position="10"/>
    </location>
    <ligand>
        <name>Mn(2+)</name>
        <dbReference type="ChEBI" id="CHEBI:29035"/>
        <label>1</label>
    </ligand>
</feature>
<evidence type="ECO:0000256" key="1">
    <source>
        <dbReference type="ARBA" id="ARBA00022475"/>
    </source>
</evidence>
<feature type="binding site" evidence="10">
    <location>
        <position position="195"/>
    </location>
    <ligand>
        <name>Mn(2+)</name>
        <dbReference type="ChEBI" id="CHEBI:29035"/>
        <label>2</label>
    </ligand>
</feature>
<dbReference type="EMBL" id="CP016268">
    <property type="protein sequence ID" value="ANO50903.1"/>
    <property type="molecule type" value="Genomic_DNA"/>
</dbReference>
<dbReference type="RefSeq" id="WP_068614409.1">
    <property type="nucleotide sequence ID" value="NZ_CP016268.1"/>
</dbReference>
<evidence type="ECO:0000313" key="12">
    <source>
        <dbReference type="EMBL" id="ANO50903.1"/>
    </source>
</evidence>
<keyword evidence="9 10" id="KW-0464">Manganese</keyword>
<dbReference type="KEGG" id="woc:BA177_06490"/>
<feature type="binding site" evidence="10">
    <location>
        <position position="195"/>
    </location>
    <ligand>
        <name>substrate</name>
    </ligand>
</feature>
<feature type="binding site" evidence="10">
    <location>
        <position position="197"/>
    </location>
    <ligand>
        <name>Mn(2+)</name>
        <dbReference type="ChEBI" id="CHEBI:29035"/>
        <label>1</label>
    </ligand>
</feature>
<evidence type="ECO:0000256" key="10">
    <source>
        <dbReference type="HAMAP-Rule" id="MF_00575"/>
    </source>
</evidence>
<dbReference type="GO" id="GO:0030145">
    <property type="term" value="F:manganese ion binding"/>
    <property type="evidence" value="ECO:0007669"/>
    <property type="project" value="UniProtKB-UniRule"/>
</dbReference>
<evidence type="ECO:0000313" key="13">
    <source>
        <dbReference type="Proteomes" id="UP000092695"/>
    </source>
</evidence>
<dbReference type="InterPro" id="IPR029052">
    <property type="entry name" value="Metallo-depent_PP-like"/>
</dbReference>
<comment type="subcellular location">
    <subcellularLocation>
        <location evidence="10">Cell inner membrane</location>
        <topology evidence="10">Peripheral membrane protein</topology>
        <orientation evidence="10">Cytoplasmic side</orientation>
    </subcellularLocation>
</comment>
<comment type="pathway">
    <text evidence="10">Glycolipid biosynthesis; lipid IV(A) biosynthesis; lipid IV(A) from (3R)-3-hydroxytetradecanoyl-[acyl-carrier-protein] and UDP-N-acetyl-alpha-D-glucosamine: step 4/6.</text>
</comment>
<protein>
    <recommendedName>
        <fullName evidence="10">UDP-2,3-diacylglucosamine hydrolase</fullName>
        <ecNumber evidence="10">3.6.1.54</ecNumber>
    </recommendedName>
    <alternativeName>
        <fullName evidence="10">UDP-2,3-diacylglucosamine diphosphatase</fullName>
    </alternativeName>
</protein>
<gene>
    <name evidence="10" type="primary">lpxH</name>
    <name evidence="12" type="ORF">BA177_06490</name>
</gene>
<dbReference type="NCBIfam" id="TIGR01854">
    <property type="entry name" value="lipid_A_lpxH"/>
    <property type="match status" value="1"/>
</dbReference>
<dbReference type="InterPro" id="IPR010138">
    <property type="entry name" value="UDP-diacylglucosamine_Hdrlase"/>
</dbReference>
<proteinExistence type="inferred from homology"/>
<dbReference type="UniPathway" id="UPA00359">
    <property type="reaction ID" value="UER00480"/>
</dbReference>
<evidence type="ECO:0000256" key="3">
    <source>
        <dbReference type="ARBA" id="ARBA00022519"/>
    </source>
</evidence>
<dbReference type="GO" id="GO:0009245">
    <property type="term" value="P:lipid A biosynthetic process"/>
    <property type="evidence" value="ECO:0007669"/>
    <property type="project" value="UniProtKB-UniRule"/>
</dbReference>
<dbReference type="NCBIfam" id="NF003743">
    <property type="entry name" value="PRK05340.1"/>
    <property type="match status" value="1"/>
</dbReference>
<accession>A0A193LEK8</accession>
<dbReference type="PANTHER" id="PTHR34990">
    <property type="entry name" value="UDP-2,3-DIACYLGLUCOSAMINE HYDROLASE-RELATED"/>
    <property type="match status" value="1"/>
</dbReference>
<dbReference type="GO" id="GO:0019897">
    <property type="term" value="C:extrinsic component of plasma membrane"/>
    <property type="evidence" value="ECO:0007669"/>
    <property type="project" value="UniProtKB-UniRule"/>
</dbReference>
<dbReference type="CDD" id="cd07398">
    <property type="entry name" value="MPP_YbbF-LpxH"/>
    <property type="match status" value="1"/>
</dbReference>
<keyword evidence="3 10" id="KW-0997">Cell inner membrane</keyword>
<feature type="binding site" evidence="10">
    <location>
        <position position="79"/>
    </location>
    <ligand>
        <name>Mn(2+)</name>
        <dbReference type="ChEBI" id="CHEBI:29035"/>
        <label>2</label>
    </ligand>
</feature>
<dbReference type="OrthoDB" id="9783283at2"/>
<keyword evidence="6 10" id="KW-0378">Hydrolase</keyword>
<evidence type="ECO:0000256" key="6">
    <source>
        <dbReference type="ARBA" id="ARBA00022801"/>
    </source>
</evidence>
<evidence type="ECO:0000256" key="7">
    <source>
        <dbReference type="ARBA" id="ARBA00023098"/>
    </source>
</evidence>
<name>A0A193LEK8_9GAMM</name>
<keyword evidence="5 10" id="KW-0479">Metal-binding</keyword>
<keyword evidence="2 10" id="KW-0444">Lipid biosynthesis</keyword>
<dbReference type="AlphaFoldDB" id="A0A193LEK8"/>
<dbReference type="SUPFAM" id="SSF56300">
    <property type="entry name" value="Metallo-dependent phosphatases"/>
    <property type="match status" value="1"/>
</dbReference>
<evidence type="ECO:0000259" key="11">
    <source>
        <dbReference type="Pfam" id="PF00149"/>
    </source>
</evidence>
<dbReference type="InterPro" id="IPR043461">
    <property type="entry name" value="LpxH-like"/>
</dbReference>
<organism evidence="12 13">
    <name type="scientific">Woeseia oceani</name>
    <dbReference type="NCBI Taxonomy" id="1548547"/>
    <lineage>
        <taxon>Bacteria</taxon>
        <taxon>Pseudomonadati</taxon>
        <taxon>Pseudomonadota</taxon>
        <taxon>Gammaproteobacteria</taxon>
        <taxon>Woeseiales</taxon>
        <taxon>Woeseiaceae</taxon>
        <taxon>Woeseia</taxon>
    </lineage>
</organism>
<comment type="function">
    <text evidence="10">Hydrolyzes the pyrophosphate bond of UDP-2,3-diacylglucosamine to yield 2,3-diacylglucosamine 1-phosphate (lipid X) and UMP by catalyzing the attack of water at the alpha-P atom. Involved in the biosynthesis of lipid A, a phosphorylated glycolipid that anchors the lipopolysaccharide to the outer membrane of the cell.</text>
</comment>
<feature type="binding site" evidence="10">
    <location>
        <position position="160"/>
    </location>
    <ligand>
        <name>substrate</name>
    </ligand>
</feature>
<dbReference type="PANTHER" id="PTHR34990:SF1">
    <property type="entry name" value="UDP-2,3-DIACYLGLUCOSAMINE HYDROLASE"/>
    <property type="match status" value="1"/>
</dbReference>
<dbReference type="Gene3D" id="3.60.21.10">
    <property type="match status" value="1"/>
</dbReference>
<feature type="domain" description="Calcineurin-like phosphoesterase" evidence="11">
    <location>
        <begin position="1"/>
        <end position="199"/>
    </location>
</feature>
<comment type="caution">
    <text evidence="10">Lacks conserved residue(s) required for the propagation of feature annotation.</text>
</comment>
<keyword evidence="7 10" id="KW-0443">Lipid metabolism</keyword>
<comment type="cofactor">
    <cofactor evidence="10">
        <name>Mn(2+)</name>
        <dbReference type="ChEBI" id="CHEBI:29035"/>
    </cofactor>
    <text evidence="10">Binds 2 Mn(2+) ions per subunit in a binuclear metal center.</text>
</comment>
<dbReference type="Pfam" id="PF00149">
    <property type="entry name" value="Metallophos"/>
    <property type="match status" value="1"/>
</dbReference>
<sequence length="242" mass="27243">MTTLFVSDLHIDAARPEISAQFERFLVTDARSADALYILGDLFESWVGDDDPNPHYAQTKQQLRALVEHGVPVYFMHGNRDFMIGDRFAEETGLILLADPLVQTIHGKDVLLSHGDAYCTDDHQYQAVRRMTRDPAWQAMMLQKSLDERLAFAAQARADSSMHSGELDEKISDVNPQAIRDVMQHHGVQLMLHGHTHRPAVHAIHLDEQAATRIVLGDWYEQGSVVRWDDAGPVLSAIPRSD</sequence>
<dbReference type="STRING" id="1548547.BA177_06490"/>
<evidence type="ECO:0000256" key="5">
    <source>
        <dbReference type="ARBA" id="ARBA00022723"/>
    </source>
</evidence>
<comment type="similarity">
    <text evidence="10">Belongs to the LpxH family.</text>
</comment>